<dbReference type="SMART" id="SM00382">
    <property type="entry name" value="AAA"/>
    <property type="match status" value="1"/>
</dbReference>
<dbReference type="PANTHER" id="PTHR42939">
    <property type="entry name" value="ABC TRANSPORTER ATP-BINDING PROTEIN ALBC-RELATED"/>
    <property type="match status" value="1"/>
</dbReference>
<dbReference type="GO" id="GO:0005524">
    <property type="term" value="F:ATP binding"/>
    <property type="evidence" value="ECO:0007669"/>
    <property type="project" value="UniProtKB-KW"/>
</dbReference>
<dbReference type="InterPro" id="IPR017871">
    <property type="entry name" value="ABC_transporter-like_CS"/>
</dbReference>
<dbReference type="GO" id="GO:0016887">
    <property type="term" value="F:ATP hydrolysis activity"/>
    <property type="evidence" value="ECO:0007669"/>
    <property type="project" value="InterPro"/>
</dbReference>
<dbReference type="PROSITE" id="PS00211">
    <property type="entry name" value="ABC_TRANSPORTER_1"/>
    <property type="match status" value="1"/>
</dbReference>
<evidence type="ECO:0000256" key="1">
    <source>
        <dbReference type="ARBA" id="ARBA00022448"/>
    </source>
</evidence>
<evidence type="ECO:0000256" key="3">
    <source>
        <dbReference type="ARBA" id="ARBA00022840"/>
    </source>
</evidence>
<proteinExistence type="predicted"/>
<sequence length="228" mass="24346">MSPRTAVLTAENLVAGYGEHAVCGPLDVEVFPGQVLGMVGENGAGKSTLLRTMIGAQAAVDGDSHVLGLLPDDRSALFRRRVSVLLDEDAYFDSLTVREHLSLVARGHGLANPDKAVEGEIDFFELHPVADAFPDQLSSGQRRKLLLASAFIRPFDLLVLDEPEQRLDTRMRGLLAQRIARTAKAGAAVVLVTHDADVARASCTSAVIVDDGGARLVDTDAAVARIRQ</sequence>
<evidence type="ECO:0000313" key="6">
    <source>
        <dbReference type="Proteomes" id="UP000295511"/>
    </source>
</evidence>
<dbReference type="PANTHER" id="PTHR42939:SF1">
    <property type="entry name" value="ABC TRANSPORTER ATP-BINDING PROTEIN ALBC-RELATED"/>
    <property type="match status" value="1"/>
</dbReference>
<keyword evidence="1" id="KW-0813">Transport</keyword>
<dbReference type="Gene3D" id="3.40.50.300">
    <property type="entry name" value="P-loop containing nucleotide triphosphate hydrolases"/>
    <property type="match status" value="1"/>
</dbReference>
<reference evidence="5 6" key="1">
    <citation type="submission" date="2019-03" db="EMBL/GenBank/DDBJ databases">
        <title>Whole genome sequence of Arthrobacter sp JH1-1.</title>
        <authorList>
            <person name="Trinh H.N."/>
        </authorList>
    </citation>
    <scope>NUCLEOTIDE SEQUENCE [LARGE SCALE GENOMIC DNA]</scope>
    <source>
        <strain evidence="5 6">JH1-1</strain>
    </source>
</reference>
<evidence type="ECO:0000256" key="2">
    <source>
        <dbReference type="ARBA" id="ARBA00022741"/>
    </source>
</evidence>
<protein>
    <submittedName>
        <fullName evidence="5">ABC transporter ATP-binding protein</fullName>
    </submittedName>
</protein>
<feature type="domain" description="ABC transporter" evidence="4">
    <location>
        <begin position="8"/>
        <end position="226"/>
    </location>
</feature>
<dbReference type="Pfam" id="PF00005">
    <property type="entry name" value="ABC_tran"/>
    <property type="match status" value="1"/>
</dbReference>
<dbReference type="OrthoDB" id="6198786at2"/>
<accession>A0A4R5K940</accession>
<dbReference type="RefSeq" id="WP_133206349.1">
    <property type="nucleotide sequence ID" value="NZ_SMRU01000033.1"/>
</dbReference>
<dbReference type="InterPro" id="IPR051782">
    <property type="entry name" value="ABC_Transporter_VariousFunc"/>
</dbReference>
<keyword evidence="2" id="KW-0547">Nucleotide-binding</keyword>
<dbReference type="InterPro" id="IPR003439">
    <property type="entry name" value="ABC_transporter-like_ATP-bd"/>
</dbReference>
<dbReference type="InterPro" id="IPR003593">
    <property type="entry name" value="AAA+_ATPase"/>
</dbReference>
<dbReference type="InterPro" id="IPR027417">
    <property type="entry name" value="P-loop_NTPase"/>
</dbReference>
<organism evidence="5 6">
    <name type="scientific">Arthrobacter terricola</name>
    <dbReference type="NCBI Taxonomy" id="2547396"/>
    <lineage>
        <taxon>Bacteria</taxon>
        <taxon>Bacillati</taxon>
        <taxon>Actinomycetota</taxon>
        <taxon>Actinomycetes</taxon>
        <taxon>Micrococcales</taxon>
        <taxon>Micrococcaceae</taxon>
        <taxon>Arthrobacter</taxon>
    </lineage>
</organism>
<dbReference type="Proteomes" id="UP000295511">
    <property type="component" value="Unassembled WGS sequence"/>
</dbReference>
<dbReference type="EMBL" id="SMRU01000033">
    <property type="protein sequence ID" value="TDF91095.1"/>
    <property type="molecule type" value="Genomic_DNA"/>
</dbReference>
<dbReference type="PROSITE" id="PS50893">
    <property type="entry name" value="ABC_TRANSPORTER_2"/>
    <property type="match status" value="1"/>
</dbReference>
<dbReference type="AlphaFoldDB" id="A0A4R5K940"/>
<evidence type="ECO:0000313" key="5">
    <source>
        <dbReference type="EMBL" id="TDF91095.1"/>
    </source>
</evidence>
<dbReference type="SUPFAM" id="SSF52540">
    <property type="entry name" value="P-loop containing nucleoside triphosphate hydrolases"/>
    <property type="match status" value="1"/>
</dbReference>
<gene>
    <name evidence="5" type="ORF">E1809_21800</name>
</gene>
<keyword evidence="6" id="KW-1185">Reference proteome</keyword>
<name>A0A4R5K940_9MICC</name>
<comment type="caution">
    <text evidence="5">The sequence shown here is derived from an EMBL/GenBank/DDBJ whole genome shotgun (WGS) entry which is preliminary data.</text>
</comment>
<keyword evidence="3 5" id="KW-0067">ATP-binding</keyword>
<evidence type="ECO:0000259" key="4">
    <source>
        <dbReference type="PROSITE" id="PS50893"/>
    </source>
</evidence>